<dbReference type="EMBL" id="JAUSUD010000016">
    <property type="protein sequence ID" value="MDQ0231892.1"/>
    <property type="molecule type" value="Genomic_DNA"/>
</dbReference>
<evidence type="ECO:0000256" key="1">
    <source>
        <dbReference type="SAM" id="Phobius"/>
    </source>
</evidence>
<dbReference type="RefSeq" id="WP_307343621.1">
    <property type="nucleotide sequence ID" value="NZ_JAUSUD010000016.1"/>
</dbReference>
<feature type="transmembrane region" description="Helical" evidence="1">
    <location>
        <begin position="9"/>
        <end position="29"/>
    </location>
</feature>
<dbReference type="InterPro" id="IPR049722">
    <property type="entry name" value="Prli42-like"/>
</dbReference>
<keyword evidence="1" id="KW-0472">Membrane</keyword>
<evidence type="ECO:0008006" key="4">
    <source>
        <dbReference type="Google" id="ProtNLM"/>
    </source>
</evidence>
<keyword evidence="1" id="KW-0812">Transmembrane</keyword>
<proteinExistence type="predicted"/>
<keyword evidence="1" id="KW-1133">Transmembrane helix</keyword>
<gene>
    <name evidence="2" type="ORF">J2S19_003177</name>
</gene>
<comment type="caution">
    <text evidence="2">The sequence shown here is derived from an EMBL/GenBank/DDBJ whole genome shotgun (WGS) entry which is preliminary data.</text>
</comment>
<dbReference type="NCBIfam" id="NF033880">
    <property type="entry name" value="Prli42"/>
    <property type="match status" value="1"/>
</dbReference>
<evidence type="ECO:0000313" key="3">
    <source>
        <dbReference type="Proteomes" id="UP001234495"/>
    </source>
</evidence>
<reference evidence="2 3" key="1">
    <citation type="submission" date="2023-07" db="EMBL/GenBank/DDBJ databases">
        <title>Genomic Encyclopedia of Type Strains, Phase IV (KMG-IV): sequencing the most valuable type-strain genomes for metagenomic binning, comparative biology and taxonomic classification.</title>
        <authorList>
            <person name="Goeker M."/>
        </authorList>
    </citation>
    <scope>NUCLEOTIDE SEQUENCE [LARGE SCALE GENOMIC DNA]</scope>
    <source>
        <strain evidence="2 3">DSM 29005</strain>
    </source>
</reference>
<keyword evidence="3" id="KW-1185">Reference proteome</keyword>
<accession>A0ABT9ZJB0</accession>
<evidence type="ECO:0000313" key="2">
    <source>
        <dbReference type="EMBL" id="MDQ0231892.1"/>
    </source>
</evidence>
<sequence>MSRKTQKFVVYIMIGIMLVSTLLAGVSIWF</sequence>
<protein>
    <recommendedName>
        <fullName evidence="4">Stressosome-associated protein Prli42</fullName>
    </recommendedName>
</protein>
<organism evidence="2 3">
    <name type="scientific">Metabacillus malikii</name>
    <dbReference type="NCBI Taxonomy" id="1504265"/>
    <lineage>
        <taxon>Bacteria</taxon>
        <taxon>Bacillati</taxon>
        <taxon>Bacillota</taxon>
        <taxon>Bacilli</taxon>
        <taxon>Bacillales</taxon>
        <taxon>Bacillaceae</taxon>
        <taxon>Metabacillus</taxon>
    </lineage>
</organism>
<name>A0ABT9ZJB0_9BACI</name>
<dbReference type="Proteomes" id="UP001234495">
    <property type="component" value="Unassembled WGS sequence"/>
</dbReference>